<reference evidence="4 5" key="1">
    <citation type="journal article" date="2011" name="Science">
        <title>The ecoresponsive genome of Daphnia pulex.</title>
        <authorList>
            <person name="Colbourne J.K."/>
            <person name="Pfrender M.E."/>
            <person name="Gilbert D."/>
            <person name="Thomas W.K."/>
            <person name="Tucker A."/>
            <person name="Oakley T.H."/>
            <person name="Tokishita S."/>
            <person name="Aerts A."/>
            <person name="Arnold G.J."/>
            <person name="Basu M.K."/>
            <person name="Bauer D.J."/>
            <person name="Caceres C.E."/>
            <person name="Carmel L."/>
            <person name="Casola C."/>
            <person name="Choi J.H."/>
            <person name="Detter J.C."/>
            <person name="Dong Q."/>
            <person name="Dusheyko S."/>
            <person name="Eads B.D."/>
            <person name="Frohlich T."/>
            <person name="Geiler-Samerotte K.A."/>
            <person name="Gerlach D."/>
            <person name="Hatcher P."/>
            <person name="Jogdeo S."/>
            <person name="Krijgsveld J."/>
            <person name="Kriventseva E.V."/>
            <person name="Kultz D."/>
            <person name="Laforsch C."/>
            <person name="Lindquist E."/>
            <person name="Lopez J."/>
            <person name="Manak J.R."/>
            <person name="Muller J."/>
            <person name="Pangilinan J."/>
            <person name="Patwardhan R.P."/>
            <person name="Pitluck S."/>
            <person name="Pritham E.J."/>
            <person name="Rechtsteiner A."/>
            <person name="Rho M."/>
            <person name="Rogozin I.B."/>
            <person name="Sakarya O."/>
            <person name="Salamov A."/>
            <person name="Schaack S."/>
            <person name="Shapiro H."/>
            <person name="Shiga Y."/>
            <person name="Skalitzky C."/>
            <person name="Smith Z."/>
            <person name="Souvorov A."/>
            <person name="Sung W."/>
            <person name="Tang Z."/>
            <person name="Tsuchiya D."/>
            <person name="Tu H."/>
            <person name="Vos H."/>
            <person name="Wang M."/>
            <person name="Wolf Y.I."/>
            <person name="Yamagata H."/>
            <person name="Yamada T."/>
            <person name="Ye Y."/>
            <person name="Shaw J.R."/>
            <person name="Andrews J."/>
            <person name="Crease T.J."/>
            <person name="Tang H."/>
            <person name="Lucas S.M."/>
            <person name="Robertson H.M."/>
            <person name="Bork P."/>
            <person name="Koonin E.V."/>
            <person name="Zdobnov E.M."/>
            <person name="Grigoriev I.V."/>
            <person name="Lynch M."/>
            <person name="Boore J.L."/>
        </authorList>
    </citation>
    <scope>NUCLEOTIDE SEQUENCE [LARGE SCALE GENOMIC DNA]</scope>
</reference>
<dbReference type="InterPro" id="IPR000863">
    <property type="entry name" value="Sulfotransferase_dom"/>
</dbReference>
<dbReference type="eggNOG" id="KOG4157">
    <property type="taxonomic scope" value="Eukaryota"/>
</dbReference>
<keyword evidence="2" id="KW-0472">Membrane</keyword>
<dbReference type="Proteomes" id="UP000000305">
    <property type="component" value="Unassembled WGS sequence"/>
</dbReference>
<evidence type="ECO:0000256" key="2">
    <source>
        <dbReference type="SAM" id="Phobius"/>
    </source>
</evidence>
<protein>
    <recommendedName>
        <fullName evidence="3">Sulfotransferase domain-containing protein</fullName>
    </recommendedName>
</protein>
<dbReference type="OMA" id="NCAIVLY"/>
<dbReference type="EMBL" id="GL732576">
    <property type="protein sequence ID" value="EFX75259.1"/>
    <property type="molecule type" value="Genomic_DNA"/>
</dbReference>
<dbReference type="GO" id="GO:0008146">
    <property type="term" value="F:sulfotransferase activity"/>
    <property type="evidence" value="ECO:0007669"/>
    <property type="project" value="InterPro"/>
</dbReference>
<dbReference type="PANTHER" id="PTHR45964">
    <property type="entry name" value="WSCD FAMILY MEMBER CG9164"/>
    <property type="match status" value="1"/>
</dbReference>
<dbReference type="KEGG" id="dpx:DAPPUDRAFT_306853"/>
<dbReference type="AlphaFoldDB" id="E9GZ31"/>
<proteinExistence type="inferred from homology"/>
<comment type="similarity">
    <text evidence="1">Belongs to the WSCD family.</text>
</comment>
<dbReference type="Pfam" id="PF00685">
    <property type="entry name" value="Sulfotransfer_1"/>
    <property type="match status" value="1"/>
</dbReference>
<gene>
    <name evidence="4" type="ORF">DAPPUDRAFT_306853</name>
</gene>
<dbReference type="SUPFAM" id="SSF52540">
    <property type="entry name" value="P-loop containing nucleoside triphosphate hydrolases"/>
    <property type="match status" value="1"/>
</dbReference>
<dbReference type="InParanoid" id="E9GZ31"/>
<dbReference type="InterPro" id="IPR027417">
    <property type="entry name" value="P-loop_NTPase"/>
</dbReference>
<dbReference type="Gene3D" id="3.40.50.300">
    <property type="entry name" value="P-loop containing nucleotide triphosphate hydrolases"/>
    <property type="match status" value="1"/>
</dbReference>
<evidence type="ECO:0000256" key="1">
    <source>
        <dbReference type="ARBA" id="ARBA00010236"/>
    </source>
</evidence>
<dbReference type="InterPro" id="IPR051589">
    <property type="entry name" value="Sialate-O-sulfotransferase"/>
</dbReference>
<dbReference type="OrthoDB" id="5985073at2759"/>
<evidence type="ECO:0000313" key="5">
    <source>
        <dbReference type="Proteomes" id="UP000000305"/>
    </source>
</evidence>
<dbReference type="HOGENOM" id="CLU_055698_0_0_1"/>
<feature type="transmembrane region" description="Helical" evidence="2">
    <location>
        <begin position="7"/>
        <end position="27"/>
    </location>
</feature>
<organism evidence="4 5">
    <name type="scientific">Daphnia pulex</name>
    <name type="common">Water flea</name>
    <dbReference type="NCBI Taxonomy" id="6669"/>
    <lineage>
        <taxon>Eukaryota</taxon>
        <taxon>Metazoa</taxon>
        <taxon>Ecdysozoa</taxon>
        <taxon>Arthropoda</taxon>
        <taxon>Crustacea</taxon>
        <taxon>Branchiopoda</taxon>
        <taxon>Diplostraca</taxon>
        <taxon>Cladocera</taxon>
        <taxon>Anomopoda</taxon>
        <taxon>Daphniidae</taxon>
        <taxon>Daphnia</taxon>
    </lineage>
</organism>
<dbReference type="STRING" id="6669.E9GZ31"/>
<keyword evidence="2" id="KW-0812">Transmembrane</keyword>
<keyword evidence="2" id="KW-1133">Transmembrane helix</keyword>
<name>E9GZ31_DAPPU</name>
<dbReference type="PANTHER" id="PTHR45964:SF9">
    <property type="entry name" value="SULFOTRANSFERASE"/>
    <property type="match status" value="1"/>
</dbReference>
<sequence length="397" mass="44860">MFHRRRLSVLQYVLLGIFFGSSVYLWTNRIGVTRPFNVIHLLQNENLLQETEESTSGDKLADGLLEDDNSIQPMADPLSINVCPDTTVASPIAPVGIEPFPELKLDEDDGDLNRTLDWLDLWNEDGNCTKYESRVLQPGSQPQTGALVSFPGSGNSWLRMLLVGVTGVFISSIYPGEDSQFKSKANTSYQIPVNCGCTLLQKTHDFSLDAVLYSLPEAQRTKTLEEFKGKGILIIRNPFKAIRSYRNFEYSGMVGVGVAPENAFTGEKWDNFVSRSVAGWETLASVWIRGLKQGGVIYYERLHRETRSELKRLLKMLGLRYDKDRLECVLRHTADNSFKRESNNATQAEDPYTASQRLLIHKAIDSVQLVLKERGLDPLPVQYYDFYDITPEYGIPT</sequence>
<keyword evidence="5" id="KW-1185">Reference proteome</keyword>
<accession>E9GZ31</accession>
<evidence type="ECO:0000313" key="4">
    <source>
        <dbReference type="EMBL" id="EFX75259.1"/>
    </source>
</evidence>
<evidence type="ECO:0000259" key="3">
    <source>
        <dbReference type="Pfam" id="PF00685"/>
    </source>
</evidence>
<feature type="domain" description="Sulfotransferase" evidence="3">
    <location>
        <begin position="147"/>
        <end position="345"/>
    </location>
</feature>